<keyword evidence="3" id="KW-1185">Reference proteome</keyword>
<proteinExistence type="predicted"/>
<evidence type="ECO:0008006" key="4">
    <source>
        <dbReference type="Google" id="ProtNLM"/>
    </source>
</evidence>
<feature type="signal peptide" evidence="1">
    <location>
        <begin position="1"/>
        <end position="24"/>
    </location>
</feature>
<gene>
    <name evidence="2" type="ORF">FYJ73_02760</name>
</gene>
<name>A0A7K0KDV9_9BACT</name>
<dbReference type="Proteomes" id="UP000438914">
    <property type="component" value="Unassembled WGS sequence"/>
</dbReference>
<evidence type="ECO:0000313" key="2">
    <source>
        <dbReference type="EMBL" id="MST83610.1"/>
    </source>
</evidence>
<feature type="chain" id="PRO_5029830044" description="Lipoprotein" evidence="1">
    <location>
        <begin position="25"/>
        <end position="149"/>
    </location>
</feature>
<keyword evidence="1" id="KW-0732">Signal</keyword>
<protein>
    <recommendedName>
        <fullName evidence="4">Lipoprotein</fullName>
    </recommendedName>
</protein>
<dbReference type="RefSeq" id="WP_154533194.1">
    <property type="nucleotide sequence ID" value="NZ_VUNG01000004.1"/>
</dbReference>
<reference evidence="2 3" key="1">
    <citation type="submission" date="2019-08" db="EMBL/GenBank/DDBJ databases">
        <title>In-depth cultivation of the pig gut microbiome towards novel bacterial diversity and tailored functional studies.</title>
        <authorList>
            <person name="Wylensek D."/>
            <person name="Hitch T.C.A."/>
            <person name="Clavel T."/>
        </authorList>
    </citation>
    <scope>NUCLEOTIDE SEQUENCE [LARGE SCALE GENOMIC DNA]</scope>
    <source>
        <strain evidence="2 3">LKV-178-WT-2A</strain>
    </source>
</reference>
<evidence type="ECO:0000313" key="3">
    <source>
        <dbReference type="Proteomes" id="UP000438914"/>
    </source>
</evidence>
<comment type="caution">
    <text evidence="2">The sequence shown here is derived from an EMBL/GenBank/DDBJ whole genome shotgun (WGS) entry which is preliminary data.</text>
</comment>
<accession>A0A7K0KDV9</accession>
<evidence type="ECO:0000256" key="1">
    <source>
        <dbReference type="SAM" id="SignalP"/>
    </source>
</evidence>
<dbReference type="EMBL" id="VUNG01000004">
    <property type="protein sequence ID" value="MST83610.1"/>
    <property type="molecule type" value="Genomic_DNA"/>
</dbReference>
<sequence length="149" mass="16778">MICKQLFYPLLGCCAALVILLGNSACNVDNKDQQESDVDSFSMAYFNWRFPKALNYCTPQSRQWLVFAASQVNENDVEVLRNKQEGASCKIEDINFTDDSTATVKVMVRNFLVLDTIGGVPQTIAEKVFCLHVIERQGVWKIHLNGLPD</sequence>
<organism evidence="2 3">
    <name type="scientific">Hallella mizrahii</name>
    <dbReference type="NCBI Taxonomy" id="2606637"/>
    <lineage>
        <taxon>Bacteria</taxon>
        <taxon>Pseudomonadati</taxon>
        <taxon>Bacteroidota</taxon>
        <taxon>Bacteroidia</taxon>
        <taxon>Bacteroidales</taxon>
        <taxon>Prevotellaceae</taxon>
        <taxon>Hallella</taxon>
    </lineage>
</organism>
<dbReference type="AlphaFoldDB" id="A0A7K0KDV9"/>